<dbReference type="GO" id="GO:0016491">
    <property type="term" value="F:oxidoreductase activity"/>
    <property type="evidence" value="ECO:0007669"/>
    <property type="project" value="UniProtKB-KW"/>
</dbReference>
<dbReference type="SUPFAM" id="SSF54292">
    <property type="entry name" value="2Fe-2S ferredoxin-like"/>
    <property type="match status" value="1"/>
</dbReference>
<keyword evidence="2" id="KW-0479">Metal-binding</keyword>
<keyword evidence="3" id="KW-0560">Oxidoreductase</keyword>
<evidence type="ECO:0000256" key="3">
    <source>
        <dbReference type="ARBA" id="ARBA00023002"/>
    </source>
</evidence>
<dbReference type="PANTHER" id="PTHR44379:SF8">
    <property type="entry name" value="XANTHINE DEHYDROGENASE IRON-SULFUR-BINDING SUBUNIT XDHC-RELATED"/>
    <property type="match status" value="1"/>
</dbReference>
<dbReference type="PATRIC" id="fig|1469144.9.peg.4235"/>
<dbReference type="InterPro" id="IPR002888">
    <property type="entry name" value="2Fe-2S-bd"/>
</dbReference>
<dbReference type="InterPro" id="IPR051452">
    <property type="entry name" value="Diverse_Oxidoreductases"/>
</dbReference>
<feature type="domain" description="2Fe-2S ferredoxin-type" evidence="6">
    <location>
        <begin position="2"/>
        <end position="81"/>
    </location>
</feature>
<dbReference type="Gene3D" id="1.10.150.120">
    <property type="entry name" value="[2Fe-2S]-binding domain"/>
    <property type="match status" value="1"/>
</dbReference>
<dbReference type="Pfam" id="PF01799">
    <property type="entry name" value="Fer2_2"/>
    <property type="match status" value="1"/>
</dbReference>
<accession>A0A132NIT5</accession>
<dbReference type="PANTHER" id="PTHR44379">
    <property type="entry name" value="OXIDOREDUCTASE WITH IRON-SULFUR SUBUNIT"/>
    <property type="match status" value="1"/>
</dbReference>
<evidence type="ECO:0000259" key="6">
    <source>
        <dbReference type="PROSITE" id="PS51085"/>
    </source>
</evidence>
<protein>
    <submittedName>
        <fullName evidence="7">(2Fe-2S)-binding protein</fullName>
    </submittedName>
</protein>
<sequence>MPTVSYQLRINGDEYVVENAWLGESLLYVLRERLDLFGTKNACEHGQCGACSVLVDGMLVNSCLVLAVTAQKRAITTIEGVTPPEEGMSDIQDAFVRAGAVQCGFCTPGMVMAVHALLSRNPEPEEFEIREALAGNLCRCTGYARIFEAVRMVVRERAGEAEG</sequence>
<dbReference type="GO" id="GO:0051537">
    <property type="term" value="F:2 iron, 2 sulfur cluster binding"/>
    <property type="evidence" value="ECO:0007669"/>
    <property type="project" value="UniProtKB-KW"/>
</dbReference>
<gene>
    <name evidence="7" type="ORF">TR74_06470</name>
</gene>
<dbReference type="PROSITE" id="PS51085">
    <property type="entry name" value="2FE2S_FER_2"/>
    <property type="match status" value="1"/>
</dbReference>
<dbReference type="InterPro" id="IPR006058">
    <property type="entry name" value="2Fe2S_fd_BS"/>
</dbReference>
<dbReference type="GO" id="GO:0046872">
    <property type="term" value="F:metal ion binding"/>
    <property type="evidence" value="ECO:0007669"/>
    <property type="project" value="UniProtKB-KW"/>
</dbReference>
<keyword evidence="5" id="KW-0411">Iron-sulfur</keyword>
<dbReference type="InterPro" id="IPR036010">
    <property type="entry name" value="2Fe-2S_ferredoxin-like_sf"/>
</dbReference>
<name>A0A132NIT5_9ACTN</name>
<dbReference type="InterPro" id="IPR001041">
    <property type="entry name" value="2Fe-2S_ferredoxin-type"/>
</dbReference>
<dbReference type="SUPFAM" id="SSF47741">
    <property type="entry name" value="CO dehydrogenase ISP C-domain like"/>
    <property type="match status" value="1"/>
</dbReference>
<dbReference type="Gene3D" id="3.10.20.30">
    <property type="match status" value="1"/>
</dbReference>
<dbReference type="Pfam" id="PF00111">
    <property type="entry name" value="Fer2"/>
    <property type="match status" value="1"/>
</dbReference>
<dbReference type="AlphaFoldDB" id="A0A132NIT5"/>
<evidence type="ECO:0000313" key="8">
    <source>
        <dbReference type="Proteomes" id="UP000070598"/>
    </source>
</evidence>
<evidence type="ECO:0000313" key="7">
    <source>
        <dbReference type="EMBL" id="KWX09965.1"/>
    </source>
</evidence>
<evidence type="ECO:0000256" key="4">
    <source>
        <dbReference type="ARBA" id="ARBA00023004"/>
    </source>
</evidence>
<evidence type="ECO:0000256" key="1">
    <source>
        <dbReference type="ARBA" id="ARBA00022714"/>
    </source>
</evidence>
<evidence type="ECO:0000256" key="5">
    <source>
        <dbReference type="ARBA" id="ARBA00023014"/>
    </source>
</evidence>
<dbReference type="InterPro" id="IPR012675">
    <property type="entry name" value="Beta-grasp_dom_sf"/>
</dbReference>
<keyword evidence="1" id="KW-0001">2Fe-2S</keyword>
<organism evidence="7 8">
    <name type="scientific">Carbonactinospora thermoautotrophica</name>
    <dbReference type="NCBI Taxonomy" id="1469144"/>
    <lineage>
        <taxon>Bacteria</taxon>
        <taxon>Bacillati</taxon>
        <taxon>Actinomycetota</taxon>
        <taxon>Actinomycetes</taxon>
        <taxon>Kitasatosporales</taxon>
        <taxon>Carbonactinosporaceae</taxon>
        <taxon>Carbonactinospora</taxon>
    </lineage>
</organism>
<evidence type="ECO:0000256" key="2">
    <source>
        <dbReference type="ARBA" id="ARBA00022723"/>
    </source>
</evidence>
<comment type="caution">
    <text evidence="7">The sequence shown here is derived from an EMBL/GenBank/DDBJ whole genome shotgun (WGS) entry which is preliminary data.</text>
</comment>
<dbReference type="InterPro" id="IPR036884">
    <property type="entry name" value="2Fe-2S-bd_dom_sf"/>
</dbReference>
<dbReference type="Proteomes" id="UP000070598">
    <property type="component" value="Unassembled WGS sequence"/>
</dbReference>
<proteinExistence type="predicted"/>
<dbReference type="EMBL" id="JYIK01000669">
    <property type="protein sequence ID" value="KWX09965.1"/>
    <property type="molecule type" value="Genomic_DNA"/>
</dbReference>
<reference evidence="8" key="1">
    <citation type="submission" date="2015-02" db="EMBL/GenBank/DDBJ databases">
        <title>Physiological reanalysis, assessment of diazotrophy, and genome sequences of multiple isolates of Streptomyces thermoautotrophicus.</title>
        <authorList>
            <person name="MacKellar D.C."/>
            <person name="Lieber L."/>
            <person name="Norman J."/>
            <person name="Bolger A."/>
            <person name="Tobin C."/>
            <person name="Murray J.W."/>
            <person name="Friesen M."/>
            <person name="Prell J."/>
        </authorList>
    </citation>
    <scope>NUCLEOTIDE SEQUENCE [LARGE SCALE GENOMIC DNA]</scope>
    <source>
        <strain evidence="8">UBT1</strain>
    </source>
</reference>
<dbReference type="PROSITE" id="PS00197">
    <property type="entry name" value="2FE2S_FER_1"/>
    <property type="match status" value="1"/>
</dbReference>
<keyword evidence="4" id="KW-0408">Iron</keyword>